<keyword evidence="7 8" id="KW-0501">Molybdenum cofactor biosynthesis</keyword>
<evidence type="ECO:0000256" key="2">
    <source>
        <dbReference type="ARBA" id="ARBA00022679"/>
    </source>
</evidence>
<feature type="binding site" evidence="8">
    <location>
        <begin position="7"/>
        <end position="9"/>
    </location>
    <ligand>
        <name>GTP</name>
        <dbReference type="ChEBI" id="CHEBI:37565"/>
    </ligand>
</feature>
<evidence type="ECO:0000256" key="1">
    <source>
        <dbReference type="ARBA" id="ARBA00022490"/>
    </source>
</evidence>
<feature type="binding site" evidence="8">
    <location>
        <position position="20"/>
    </location>
    <ligand>
        <name>GTP</name>
        <dbReference type="ChEBI" id="CHEBI:37565"/>
    </ligand>
</feature>
<evidence type="ECO:0000259" key="9">
    <source>
        <dbReference type="Pfam" id="PF12804"/>
    </source>
</evidence>
<comment type="subcellular location">
    <subcellularLocation>
        <location evidence="8">Cytoplasm</location>
    </subcellularLocation>
</comment>
<dbReference type="PANTHER" id="PTHR19136">
    <property type="entry name" value="MOLYBDENUM COFACTOR GUANYLYLTRANSFERASE"/>
    <property type="match status" value="1"/>
</dbReference>
<feature type="binding site" evidence="8">
    <location>
        <position position="72"/>
    </location>
    <ligand>
        <name>GTP</name>
        <dbReference type="ChEBI" id="CHEBI:37565"/>
    </ligand>
</feature>
<dbReference type="EC" id="2.7.7.77" evidence="8"/>
<feature type="domain" description="MobA-like NTP transferase" evidence="9">
    <location>
        <begin position="4"/>
        <end position="158"/>
    </location>
</feature>
<feature type="binding site" evidence="8">
    <location>
        <position position="101"/>
    </location>
    <ligand>
        <name>Mg(2+)</name>
        <dbReference type="ChEBI" id="CHEBI:18420"/>
    </ligand>
</feature>
<comment type="catalytic activity">
    <reaction evidence="8">
        <text>Mo-molybdopterin + GTP + H(+) = Mo-molybdopterin guanine dinucleotide + diphosphate</text>
        <dbReference type="Rhea" id="RHEA:34243"/>
        <dbReference type="ChEBI" id="CHEBI:15378"/>
        <dbReference type="ChEBI" id="CHEBI:33019"/>
        <dbReference type="ChEBI" id="CHEBI:37565"/>
        <dbReference type="ChEBI" id="CHEBI:71302"/>
        <dbReference type="ChEBI" id="CHEBI:71310"/>
        <dbReference type="EC" id="2.7.7.77"/>
    </reaction>
</comment>
<comment type="caution">
    <text evidence="10">The sequence shown here is derived from an EMBL/GenBank/DDBJ whole genome shotgun (WGS) entry which is preliminary data.</text>
</comment>
<dbReference type="InterPro" id="IPR025877">
    <property type="entry name" value="MobA-like_NTP_Trfase"/>
</dbReference>
<reference evidence="10" key="1">
    <citation type="submission" date="2022-01" db="EMBL/GenBank/DDBJ databases">
        <authorList>
            <person name="Criscuolo A."/>
        </authorList>
    </citation>
    <scope>NUCLEOTIDE SEQUENCE</scope>
    <source>
        <strain evidence="10">CIP111891</strain>
    </source>
</reference>
<keyword evidence="11" id="KW-1185">Reference proteome</keyword>
<keyword evidence="5 8" id="KW-0460">Magnesium</keyword>
<keyword evidence="3 8" id="KW-0479">Metal-binding</keyword>
<keyword evidence="4 8" id="KW-0547">Nucleotide-binding</keyword>
<comment type="caution">
    <text evidence="8">Lacks conserved residue(s) required for the propagation of feature annotation.</text>
</comment>
<evidence type="ECO:0000313" key="10">
    <source>
        <dbReference type="EMBL" id="CAH1209966.1"/>
    </source>
</evidence>
<dbReference type="EMBL" id="CAKMMW010000009">
    <property type="protein sequence ID" value="CAH1209966.1"/>
    <property type="molecule type" value="Genomic_DNA"/>
</dbReference>
<comment type="similarity">
    <text evidence="8">Belongs to the MobA family.</text>
</comment>
<evidence type="ECO:0000313" key="11">
    <source>
        <dbReference type="Proteomes" id="UP000838821"/>
    </source>
</evidence>
<dbReference type="GO" id="GO:0061603">
    <property type="term" value="F:molybdenum cofactor guanylyltransferase activity"/>
    <property type="evidence" value="ECO:0007669"/>
    <property type="project" value="UniProtKB-EC"/>
</dbReference>
<dbReference type="InterPro" id="IPR029044">
    <property type="entry name" value="Nucleotide-diphossugar_trans"/>
</dbReference>
<comment type="cofactor">
    <cofactor evidence="8">
        <name>Mg(2+)</name>
        <dbReference type="ChEBI" id="CHEBI:18420"/>
    </cofactor>
</comment>
<keyword evidence="1 8" id="KW-0963">Cytoplasm</keyword>
<dbReference type="PANTHER" id="PTHR19136:SF81">
    <property type="entry name" value="MOLYBDENUM COFACTOR GUANYLYLTRANSFERASE"/>
    <property type="match status" value="1"/>
</dbReference>
<evidence type="ECO:0000256" key="3">
    <source>
        <dbReference type="ARBA" id="ARBA00022723"/>
    </source>
</evidence>
<evidence type="ECO:0000256" key="5">
    <source>
        <dbReference type="ARBA" id="ARBA00022842"/>
    </source>
</evidence>
<evidence type="ECO:0000256" key="7">
    <source>
        <dbReference type="ARBA" id="ARBA00023150"/>
    </source>
</evidence>
<keyword evidence="10" id="KW-0548">Nucleotidyltransferase</keyword>
<comment type="domain">
    <text evidence="8">The N-terminal domain determines nucleotide recognition and specific binding, while the C-terminal domain determines the specific binding to the target protein.</text>
</comment>
<keyword evidence="2 8" id="KW-0808">Transferase</keyword>
<dbReference type="CDD" id="cd02503">
    <property type="entry name" value="MobA"/>
    <property type="match status" value="1"/>
</dbReference>
<protein>
    <recommendedName>
        <fullName evidence="8">Probable molybdenum cofactor guanylyltransferase</fullName>
        <shortName evidence="8">MoCo guanylyltransferase</shortName>
        <ecNumber evidence="8">2.7.7.77</ecNumber>
    </recommendedName>
    <alternativeName>
        <fullName evidence="8">GTP:molybdopterin guanylyltransferase</fullName>
    </alternativeName>
    <alternativeName>
        <fullName evidence="8">Mo-MPT guanylyltransferase</fullName>
    </alternativeName>
    <alternativeName>
        <fullName evidence="8">Molybdopterin guanylyltransferase</fullName>
    </alternativeName>
    <alternativeName>
        <fullName evidence="8">Molybdopterin-guanine dinucleotide synthase</fullName>
        <shortName evidence="8">MGD synthase</shortName>
    </alternativeName>
</protein>
<keyword evidence="6 8" id="KW-0342">GTP-binding</keyword>
<dbReference type="Gene3D" id="3.90.550.10">
    <property type="entry name" value="Spore Coat Polysaccharide Biosynthesis Protein SpsA, Chain A"/>
    <property type="match status" value="1"/>
</dbReference>
<dbReference type="HAMAP" id="MF_00316">
    <property type="entry name" value="MobA"/>
    <property type="match status" value="1"/>
</dbReference>
<dbReference type="InterPro" id="IPR013482">
    <property type="entry name" value="Molybde_CF_guanTrfase"/>
</dbReference>
<organism evidence="10 11">
    <name type="scientific">Paenibacillus allorhizoplanae</name>
    <dbReference type="NCBI Taxonomy" id="2905648"/>
    <lineage>
        <taxon>Bacteria</taxon>
        <taxon>Bacillati</taxon>
        <taxon>Bacillota</taxon>
        <taxon>Bacilli</taxon>
        <taxon>Bacillales</taxon>
        <taxon>Paenibacillaceae</taxon>
        <taxon>Paenibacillus</taxon>
    </lineage>
</organism>
<dbReference type="RefSeq" id="WP_236289034.1">
    <property type="nucleotide sequence ID" value="NZ_CAKMMW010000009.1"/>
</dbReference>
<evidence type="ECO:0000256" key="8">
    <source>
        <dbReference type="HAMAP-Rule" id="MF_00316"/>
    </source>
</evidence>
<dbReference type="Pfam" id="PF12804">
    <property type="entry name" value="NTP_transf_3"/>
    <property type="match status" value="1"/>
</dbReference>
<comment type="function">
    <text evidence="8">Transfers a GMP moiety from GTP to Mo-molybdopterin (Mo-MPT) cofactor (Moco or molybdenum cofactor) to form Mo-molybdopterin guanine dinucleotide (Mo-MGD) cofactor.</text>
</comment>
<gene>
    <name evidence="10" type="primary">mobA_2</name>
    <name evidence="8" type="synonym">mobA</name>
    <name evidence="10" type="ORF">PAECIP111891_03456</name>
</gene>
<evidence type="ECO:0000256" key="4">
    <source>
        <dbReference type="ARBA" id="ARBA00022741"/>
    </source>
</evidence>
<sequence length="204" mass="22550">MMTGVILAGGLNRRMGGKHKALLPVQGEAILLRQLKEMSRGCEQIIVVTNDIETLQPLLVGVKDIDVQCVSDHYIQKGPLSGIHAAMNVASASHVWVVGCDMPFISADAAKVMAELCRASNVDAVIPEIEGRLHPLHGIYAREVGPETELLLGQQNYRLMGLLEHLDWQSVDEQYLVQRGLRTNFVTNINTPEEYESMLENLPL</sequence>
<accession>A0ABN8GIK3</accession>
<evidence type="ECO:0000256" key="6">
    <source>
        <dbReference type="ARBA" id="ARBA00023134"/>
    </source>
</evidence>
<feature type="binding site" evidence="8">
    <location>
        <position position="101"/>
    </location>
    <ligand>
        <name>GTP</name>
        <dbReference type="ChEBI" id="CHEBI:37565"/>
    </ligand>
</feature>
<name>A0ABN8GIK3_9BACL</name>
<proteinExistence type="inferred from homology"/>
<dbReference type="SUPFAM" id="SSF53448">
    <property type="entry name" value="Nucleotide-diphospho-sugar transferases"/>
    <property type="match status" value="1"/>
</dbReference>
<dbReference type="Proteomes" id="UP000838821">
    <property type="component" value="Unassembled WGS sequence"/>
</dbReference>